<evidence type="ECO:0000313" key="1">
    <source>
        <dbReference type="EMBL" id="NKE73164.1"/>
    </source>
</evidence>
<dbReference type="EMBL" id="VTOW01000005">
    <property type="protein sequence ID" value="NKE73164.1"/>
    <property type="molecule type" value="Genomic_DNA"/>
</dbReference>
<comment type="caution">
    <text evidence="1">The sequence shown here is derived from an EMBL/GenBank/DDBJ whole genome shotgun (WGS) entry which is preliminary data.</text>
</comment>
<name>A0A7X6ID81_9BACT</name>
<gene>
    <name evidence="1" type="ORF">MNODULE_20625</name>
</gene>
<proteinExistence type="predicted"/>
<evidence type="ECO:0000313" key="2">
    <source>
        <dbReference type="Proteomes" id="UP000534783"/>
    </source>
</evidence>
<reference evidence="1 2" key="1">
    <citation type="journal article" date="2020" name="Nature">
        <title>Bacterial chemolithoautotrophy via manganese oxidation.</title>
        <authorList>
            <person name="Yu H."/>
            <person name="Leadbetter J.R."/>
        </authorList>
    </citation>
    <scope>NUCLEOTIDE SEQUENCE [LARGE SCALE GENOMIC DNA]</scope>
    <source>
        <strain evidence="1 2">Mn-1</strain>
    </source>
</reference>
<sequence length="164" mass="19008">MNLCNRLKKEIFLILFTIIFPTLMVDQAIAQDEASPLDTRVGLYFNYYFERYTNTPLLIRRDCTCQLGYQTGIGIQKRFFSKMWLNLHPYVLGGTPGAGESHEQFGVRMEGQYRLDRVTFLIGVHNEWNVDRPSNFPTTSRNGNDVGTDGLRETYVGITWWIKP</sequence>
<organism evidence="1 2">
    <name type="scientific">Candidatus Manganitrophus noduliformans</name>
    <dbReference type="NCBI Taxonomy" id="2606439"/>
    <lineage>
        <taxon>Bacteria</taxon>
        <taxon>Pseudomonadati</taxon>
        <taxon>Nitrospirota</taxon>
        <taxon>Nitrospiria</taxon>
        <taxon>Candidatus Troglogloeales</taxon>
        <taxon>Candidatus Manganitrophaceae</taxon>
        <taxon>Candidatus Manganitrophus</taxon>
    </lineage>
</organism>
<protein>
    <submittedName>
        <fullName evidence="1">Uncharacterized protein</fullName>
    </submittedName>
</protein>
<dbReference type="AlphaFoldDB" id="A0A7X6ID81"/>
<dbReference type="RefSeq" id="WP_168063102.1">
    <property type="nucleotide sequence ID" value="NZ_VTOW01000005.1"/>
</dbReference>
<accession>A0A7X6ID81</accession>
<dbReference type="Proteomes" id="UP000534783">
    <property type="component" value="Unassembled WGS sequence"/>
</dbReference>
<keyword evidence="2" id="KW-1185">Reference proteome</keyword>